<dbReference type="Proteomes" id="UP001299608">
    <property type="component" value="Unassembled WGS sequence"/>
</dbReference>
<dbReference type="InterPro" id="IPR047708">
    <property type="entry name" value="CD1871A-like"/>
</dbReference>
<protein>
    <recommendedName>
        <fullName evidence="3">Thioredoxin</fullName>
    </recommendedName>
</protein>
<evidence type="ECO:0008006" key="3">
    <source>
        <dbReference type="Google" id="ProtNLM"/>
    </source>
</evidence>
<evidence type="ECO:0000313" key="1">
    <source>
        <dbReference type="EMBL" id="MCG4746682.1"/>
    </source>
</evidence>
<evidence type="ECO:0000313" key="2">
    <source>
        <dbReference type="Proteomes" id="UP001299608"/>
    </source>
</evidence>
<gene>
    <name evidence="1" type="ORF">L0N08_14765</name>
</gene>
<name>A0AAW5BZH7_9FIRM</name>
<comment type="caution">
    <text evidence="1">The sequence shown here is derived from an EMBL/GenBank/DDBJ whole genome shotgun (WGS) entry which is preliminary data.</text>
</comment>
<proteinExistence type="predicted"/>
<dbReference type="AlphaFoldDB" id="A0AAW5BZH7"/>
<dbReference type="GeneID" id="97208666"/>
<dbReference type="NCBIfam" id="NF040920">
    <property type="entry name" value="CD1871A_fam"/>
    <property type="match status" value="1"/>
</dbReference>
<sequence>MRHMTRQNKIAVLLLFLGIIFLCTGLYQGGYQDTLHKAIRVCLECIGIG</sequence>
<dbReference type="EMBL" id="JAKNGE010000017">
    <property type="protein sequence ID" value="MCG4746682.1"/>
    <property type="molecule type" value="Genomic_DNA"/>
</dbReference>
<organism evidence="1 2">
    <name type="scientific">Enterocloster aldenensis</name>
    <dbReference type="NCBI Taxonomy" id="358742"/>
    <lineage>
        <taxon>Bacteria</taxon>
        <taxon>Bacillati</taxon>
        <taxon>Bacillota</taxon>
        <taxon>Clostridia</taxon>
        <taxon>Lachnospirales</taxon>
        <taxon>Lachnospiraceae</taxon>
        <taxon>Enterocloster</taxon>
    </lineage>
</organism>
<accession>A0AAW5BZH7</accession>
<reference evidence="1" key="1">
    <citation type="submission" date="2022-01" db="EMBL/GenBank/DDBJ databases">
        <title>Collection of gut derived symbiotic bacterial strains cultured from healthy donors.</title>
        <authorList>
            <person name="Lin H."/>
            <person name="Kohout C."/>
            <person name="Waligurski E."/>
            <person name="Pamer E.G."/>
        </authorList>
    </citation>
    <scope>NUCLEOTIDE SEQUENCE</scope>
    <source>
        <strain evidence="1">DFI.6.55</strain>
    </source>
</reference>
<dbReference type="RefSeq" id="WP_165641872.1">
    <property type="nucleotide sequence ID" value="NZ_BAABZL010000001.1"/>
</dbReference>